<dbReference type="GO" id="GO:0003700">
    <property type="term" value="F:DNA-binding transcription factor activity"/>
    <property type="evidence" value="ECO:0007669"/>
    <property type="project" value="InterPro"/>
</dbReference>
<keyword evidence="3" id="KW-0805">Transcription regulation</keyword>
<dbReference type="InterPro" id="IPR051685">
    <property type="entry name" value="Ycf3/AcsC/BcsC/TPR_MFPF"/>
</dbReference>
<feature type="repeat" description="TPR" evidence="5">
    <location>
        <begin position="286"/>
        <end position="319"/>
    </location>
</feature>
<gene>
    <name evidence="7" type="ORF">SAMN05421855_102630</name>
</gene>
<dbReference type="PANTHER" id="PTHR44943:SF8">
    <property type="entry name" value="TPR REPEAT-CONTAINING PROTEIN MJ0263"/>
    <property type="match status" value="1"/>
</dbReference>
<dbReference type="InterPro" id="IPR019734">
    <property type="entry name" value="TPR_rpt"/>
</dbReference>
<keyword evidence="1" id="KW-0677">Repeat</keyword>
<proteinExistence type="predicted"/>
<name>A0A1G7FLF2_9FLAO</name>
<protein>
    <submittedName>
        <fullName evidence="7">TolB amino-terminal domain-containing protein</fullName>
    </submittedName>
</protein>
<evidence type="ECO:0000313" key="7">
    <source>
        <dbReference type="EMBL" id="SDE76732.1"/>
    </source>
</evidence>
<keyword evidence="2 5" id="KW-0802">TPR repeat</keyword>
<dbReference type="Gene3D" id="1.25.40.10">
    <property type="entry name" value="Tetratricopeptide repeat domain"/>
    <property type="match status" value="1"/>
</dbReference>
<dbReference type="GO" id="GO:0043565">
    <property type="term" value="F:sequence-specific DNA binding"/>
    <property type="evidence" value="ECO:0007669"/>
    <property type="project" value="InterPro"/>
</dbReference>
<evidence type="ECO:0000259" key="6">
    <source>
        <dbReference type="PROSITE" id="PS01124"/>
    </source>
</evidence>
<dbReference type="SUPFAM" id="SSF48452">
    <property type="entry name" value="TPR-like"/>
    <property type="match status" value="1"/>
</dbReference>
<accession>A0A1G7FLF2</accession>
<dbReference type="Pfam" id="PF13181">
    <property type="entry name" value="TPR_8"/>
    <property type="match status" value="2"/>
</dbReference>
<evidence type="ECO:0000256" key="3">
    <source>
        <dbReference type="ARBA" id="ARBA00023015"/>
    </source>
</evidence>
<dbReference type="PROSITE" id="PS50005">
    <property type="entry name" value="TPR"/>
    <property type="match status" value="2"/>
</dbReference>
<dbReference type="PANTHER" id="PTHR44943">
    <property type="entry name" value="CELLULOSE SYNTHASE OPERON PROTEIN C"/>
    <property type="match status" value="1"/>
</dbReference>
<evidence type="ECO:0000256" key="5">
    <source>
        <dbReference type="PROSITE-ProRule" id="PRU00339"/>
    </source>
</evidence>
<dbReference type="SMART" id="SM00342">
    <property type="entry name" value="HTH_ARAC"/>
    <property type="match status" value="1"/>
</dbReference>
<dbReference type="AlphaFoldDB" id="A0A1G7FLF2"/>
<feature type="domain" description="HTH araC/xylS-type" evidence="6">
    <location>
        <begin position="511"/>
        <end position="615"/>
    </location>
</feature>
<dbReference type="Proteomes" id="UP000199321">
    <property type="component" value="Unassembled WGS sequence"/>
</dbReference>
<dbReference type="PROSITE" id="PS01124">
    <property type="entry name" value="HTH_ARAC_FAMILY_2"/>
    <property type="match status" value="1"/>
</dbReference>
<evidence type="ECO:0000256" key="2">
    <source>
        <dbReference type="ARBA" id="ARBA00022803"/>
    </source>
</evidence>
<dbReference type="EMBL" id="FNBA01000002">
    <property type="protein sequence ID" value="SDE76732.1"/>
    <property type="molecule type" value="Genomic_DNA"/>
</dbReference>
<dbReference type="InterPro" id="IPR009057">
    <property type="entry name" value="Homeodomain-like_sf"/>
</dbReference>
<sequence length="617" mass="71991">MYFLYFCFFTSSIYKLNIQGNRLINQKSIAILPFVNISNDIDNDYFCDGISEEIINALTKVKGLKVTARTSSFAFKNKNIDVRHIGNTLGVATVLEGSIRIYEKRIRINVQLIRTSDGFHTWSQNFDRNLNDIFELQDEISLIIAEQIRENFGHLNISENISAIGTNNLEAYKLYLKGRSYQLNWDLEDYNRAIECYQKSLVLDPNFYEAYFTISRSYGILASWGVIDQETGLTKAKRYLERGLHINPLSYLGHFSRASIIFWNNWDYANSIRYLKKVLNINSSFAIAYEGIAEVYMATNQLDEALINIDRALEISPLSPNHYFTKGNIYFLKKDFDEAIFYLDECLKIDPNFSLAIETKLACYMFLNDRVAFKKYIATMPQLISSELCELLFELMHTKTSSLDLKHESITLNIEESFKAVYPWHFYFLIYSGDIDKALLIFKEKINLKIGQLVNFKLDPFLEPLRSHKIYQDIERSFLSKHDTKTVRQKKQVLKSTVQPVSANQVPMYIEQLKKRIQEEKLYQNPNFSLKQLSTVINLHPNKLSWLLNEHLQLNFNEFINKYRLEHFKKEVLKSSNSHLTLLGVAYDSGFNSKTVFNTFFKKETGVAPRQWVKSQQ</sequence>
<dbReference type="STRING" id="227084.SAMN05421855_102630"/>
<dbReference type="SMART" id="SM00028">
    <property type="entry name" value="TPR"/>
    <property type="match status" value="3"/>
</dbReference>
<dbReference type="InterPro" id="IPR011990">
    <property type="entry name" value="TPR-like_helical_dom_sf"/>
</dbReference>
<reference evidence="7 8" key="1">
    <citation type="submission" date="2016-10" db="EMBL/GenBank/DDBJ databases">
        <authorList>
            <person name="de Groot N.N."/>
        </authorList>
    </citation>
    <scope>NUCLEOTIDE SEQUENCE [LARGE SCALE GENOMIC DNA]</scope>
    <source>
        <strain evidence="7 8">DSM 16195</strain>
    </source>
</reference>
<evidence type="ECO:0000313" key="8">
    <source>
        <dbReference type="Proteomes" id="UP000199321"/>
    </source>
</evidence>
<organism evidence="7 8">
    <name type="scientific">Ulvibacter litoralis</name>
    <dbReference type="NCBI Taxonomy" id="227084"/>
    <lineage>
        <taxon>Bacteria</taxon>
        <taxon>Pseudomonadati</taxon>
        <taxon>Bacteroidota</taxon>
        <taxon>Flavobacteriia</taxon>
        <taxon>Flavobacteriales</taxon>
        <taxon>Flavobacteriaceae</taxon>
        <taxon>Ulvibacter</taxon>
    </lineage>
</organism>
<feature type="repeat" description="TPR" evidence="5">
    <location>
        <begin position="320"/>
        <end position="353"/>
    </location>
</feature>
<dbReference type="Pfam" id="PF00515">
    <property type="entry name" value="TPR_1"/>
    <property type="match status" value="1"/>
</dbReference>
<dbReference type="Gene3D" id="1.10.10.60">
    <property type="entry name" value="Homeodomain-like"/>
    <property type="match status" value="2"/>
</dbReference>
<keyword evidence="8" id="KW-1185">Reference proteome</keyword>
<keyword evidence="4" id="KW-0804">Transcription</keyword>
<evidence type="ECO:0000256" key="1">
    <source>
        <dbReference type="ARBA" id="ARBA00022737"/>
    </source>
</evidence>
<dbReference type="Pfam" id="PF12833">
    <property type="entry name" value="HTH_18"/>
    <property type="match status" value="1"/>
</dbReference>
<dbReference type="InterPro" id="IPR018060">
    <property type="entry name" value="HTH_AraC"/>
</dbReference>
<evidence type="ECO:0000256" key="4">
    <source>
        <dbReference type="ARBA" id="ARBA00023163"/>
    </source>
</evidence>
<dbReference type="SUPFAM" id="SSF46689">
    <property type="entry name" value="Homeodomain-like"/>
    <property type="match status" value="1"/>
</dbReference>